<proteinExistence type="predicted"/>
<evidence type="ECO:0000313" key="2">
    <source>
        <dbReference type="EMBL" id="KAK3734908.1"/>
    </source>
</evidence>
<sequence>MVFYPTVWPARTVPSPGFHSFLTFEPETKLLAQCYWRRIWLSEMLGRREELFKSIKDSPVAFQYSTPPKSSGDRQKKCEGQD</sequence>
<feature type="region of interest" description="Disordered" evidence="1">
    <location>
        <begin position="63"/>
        <end position="82"/>
    </location>
</feature>
<dbReference type="AlphaFoldDB" id="A0AAE0Y7R1"/>
<keyword evidence="3" id="KW-1185">Reference proteome</keyword>
<dbReference type="Proteomes" id="UP001283361">
    <property type="component" value="Unassembled WGS sequence"/>
</dbReference>
<evidence type="ECO:0000256" key="1">
    <source>
        <dbReference type="SAM" id="MobiDB-lite"/>
    </source>
</evidence>
<name>A0AAE0Y7R1_9GAST</name>
<dbReference type="EMBL" id="JAWDGP010006834">
    <property type="protein sequence ID" value="KAK3734908.1"/>
    <property type="molecule type" value="Genomic_DNA"/>
</dbReference>
<feature type="compositionally biased region" description="Basic and acidic residues" evidence="1">
    <location>
        <begin position="71"/>
        <end position="82"/>
    </location>
</feature>
<evidence type="ECO:0000313" key="3">
    <source>
        <dbReference type="Proteomes" id="UP001283361"/>
    </source>
</evidence>
<protein>
    <submittedName>
        <fullName evidence="2">Uncharacterized protein</fullName>
    </submittedName>
</protein>
<reference evidence="2" key="1">
    <citation type="journal article" date="2023" name="G3 (Bethesda)">
        <title>A reference genome for the long-term kleptoplast-retaining sea slug Elysia crispata morphotype clarki.</title>
        <authorList>
            <person name="Eastman K.E."/>
            <person name="Pendleton A.L."/>
            <person name="Shaikh M.A."/>
            <person name="Suttiyut T."/>
            <person name="Ogas R."/>
            <person name="Tomko P."/>
            <person name="Gavelis G."/>
            <person name="Widhalm J.R."/>
            <person name="Wisecaver J.H."/>
        </authorList>
    </citation>
    <scope>NUCLEOTIDE SEQUENCE</scope>
    <source>
        <strain evidence="2">ECLA1</strain>
    </source>
</reference>
<gene>
    <name evidence="2" type="ORF">RRG08_038933</name>
</gene>
<accession>A0AAE0Y7R1</accession>
<organism evidence="2 3">
    <name type="scientific">Elysia crispata</name>
    <name type="common">lettuce slug</name>
    <dbReference type="NCBI Taxonomy" id="231223"/>
    <lineage>
        <taxon>Eukaryota</taxon>
        <taxon>Metazoa</taxon>
        <taxon>Spiralia</taxon>
        <taxon>Lophotrochozoa</taxon>
        <taxon>Mollusca</taxon>
        <taxon>Gastropoda</taxon>
        <taxon>Heterobranchia</taxon>
        <taxon>Euthyneura</taxon>
        <taxon>Panpulmonata</taxon>
        <taxon>Sacoglossa</taxon>
        <taxon>Placobranchoidea</taxon>
        <taxon>Plakobranchidae</taxon>
        <taxon>Elysia</taxon>
    </lineage>
</organism>
<comment type="caution">
    <text evidence="2">The sequence shown here is derived from an EMBL/GenBank/DDBJ whole genome shotgun (WGS) entry which is preliminary data.</text>
</comment>